<feature type="domain" description="Endonuclease GajA/Old nuclease/RecF-like AAA" evidence="1">
    <location>
        <begin position="1"/>
        <end position="49"/>
    </location>
</feature>
<comment type="caution">
    <text evidence="3">The sequence shown here is derived from an EMBL/GenBank/DDBJ whole genome shotgun (WGS) entry which is preliminary data.</text>
</comment>
<gene>
    <name evidence="3" type="ORF">ACFOZ4_34870</name>
</gene>
<dbReference type="EMBL" id="JBHSAY010000026">
    <property type="protein sequence ID" value="MFC4135822.1"/>
    <property type="molecule type" value="Genomic_DNA"/>
</dbReference>
<dbReference type="Pfam" id="PF13175">
    <property type="entry name" value="AAA_15"/>
    <property type="match status" value="1"/>
</dbReference>
<keyword evidence="4" id="KW-1185">Reference proteome</keyword>
<feature type="domain" description="ATPase AAA-type core" evidence="2">
    <location>
        <begin position="204"/>
        <end position="280"/>
    </location>
</feature>
<dbReference type="InterPro" id="IPR027417">
    <property type="entry name" value="P-loop_NTPase"/>
</dbReference>
<organism evidence="3 4">
    <name type="scientific">Hamadaea flava</name>
    <dbReference type="NCBI Taxonomy" id="1742688"/>
    <lineage>
        <taxon>Bacteria</taxon>
        <taxon>Bacillati</taxon>
        <taxon>Actinomycetota</taxon>
        <taxon>Actinomycetes</taxon>
        <taxon>Micromonosporales</taxon>
        <taxon>Micromonosporaceae</taxon>
        <taxon>Hamadaea</taxon>
    </lineage>
</organism>
<protein>
    <submittedName>
        <fullName evidence="3">ATP-dependent endonuclease</fullName>
    </submittedName>
</protein>
<dbReference type="SUPFAM" id="SSF52540">
    <property type="entry name" value="P-loop containing nucleoside triphosphate hydrolases"/>
    <property type="match status" value="1"/>
</dbReference>
<dbReference type="RefSeq" id="WP_253763207.1">
    <property type="nucleotide sequence ID" value="NZ_JAMZDZ010000001.1"/>
</dbReference>
<dbReference type="Pfam" id="PF13304">
    <property type="entry name" value="AAA_21"/>
    <property type="match status" value="1"/>
</dbReference>
<reference evidence="4" key="1">
    <citation type="journal article" date="2019" name="Int. J. Syst. Evol. Microbiol.">
        <title>The Global Catalogue of Microorganisms (GCM) 10K type strain sequencing project: providing services to taxonomists for standard genome sequencing and annotation.</title>
        <authorList>
            <consortium name="The Broad Institute Genomics Platform"/>
            <consortium name="The Broad Institute Genome Sequencing Center for Infectious Disease"/>
            <person name="Wu L."/>
            <person name="Ma J."/>
        </authorList>
    </citation>
    <scope>NUCLEOTIDE SEQUENCE [LARGE SCALE GENOMIC DNA]</scope>
    <source>
        <strain evidence="4">CGMCC 4.7289</strain>
    </source>
</reference>
<evidence type="ECO:0000259" key="1">
    <source>
        <dbReference type="Pfam" id="PF13175"/>
    </source>
</evidence>
<evidence type="ECO:0000313" key="3">
    <source>
        <dbReference type="EMBL" id="MFC4135822.1"/>
    </source>
</evidence>
<dbReference type="PANTHER" id="PTHR43581:SF4">
    <property type="entry name" value="ATP_GTP PHOSPHATASE"/>
    <property type="match status" value="1"/>
</dbReference>
<proteinExistence type="predicted"/>
<keyword evidence="3" id="KW-0540">Nuclease</keyword>
<keyword evidence="3" id="KW-0255">Endonuclease</keyword>
<sequence length="506" mass="56385">MKITSLRVRNWKCFKDTGTLDLGDINVFVGRNNAGKSAVLKALHCLQEGAEYGPQDVRIGADEAEINLSIGGEDLTRAVQRRFGRQVDDPMALRLRMSKNESGCDCALAVLSSRTETEVSRAPAREPDNLMYTYLAKRKVVEFDRVVDIERTRAVATSLKHLVAKVNRLANVDYARSAEYADLCARLLGFRVSAFPAAGGHQAGISVGRFDTISIESMGDGVSSLLGLIADLCMEDGNVYLIEEPENDVHPQALKALLEVIVQRSSGNQFFITTHSNIVLRHLGAAPDTKIFAVEADEPAEGVPVSAVRPLESTPQARIEILRDLGYELIDFDLYDGWLILEESSAESIIRSYLVPWFVPRLTRVRTVSAGGTSKVKALFEDCRRLFLYVHLNQVYRGRAWVIADGEPSGQNAIRQLQATYSDWPTEHFRVWSQPEFERYYPARFGGETDAALALSGDARRSAKKALLLKVLDWCEQEPTQARQEFEVSAKEVVDVLREIDARLFS</sequence>
<dbReference type="InterPro" id="IPR003959">
    <property type="entry name" value="ATPase_AAA_core"/>
</dbReference>
<dbReference type="InterPro" id="IPR051396">
    <property type="entry name" value="Bact_Antivir_Def_Nuclease"/>
</dbReference>
<dbReference type="Proteomes" id="UP001595816">
    <property type="component" value="Unassembled WGS sequence"/>
</dbReference>
<dbReference type="Gene3D" id="3.40.50.300">
    <property type="entry name" value="P-loop containing nucleotide triphosphate hydrolases"/>
    <property type="match status" value="1"/>
</dbReference>
<dbReference type="InterPro" id="IPR041685">
    <property type="entry name" value="AAA_GajA/Old/RecF-like"/>
</dbReference>
<evidence type="ECO:0000259" key="2">
    <source>
        <dbReference type="Pfam" id="PF13304"/>
    </source>
</evidence>
<keyword evidence="3" id="KW-0378">Hydrolase</keyword>
<dbReference type="PANTHER" id="PTHR43581">
    <property type="entry name" value="ATP/GTP PHOSPHATASE"/>
    <property type="match status" value="1"/>
</dbReference>
<name>A0ABV8LZH4_9ACTN</name>
<dbReference type="GO" id="GO:0004519">
    <property type="term" value="F:endonuclease activity"/>
    <property type="evidence" value="ECO:0007669"/>
    <property type="project" value="UniProtKB-KW"/>
</dbReference>
<accession>A0ABV8LZH4</accession>
<evidence type="ECO:0000313" key="4">
    <source>
        <dbReference type="Proteomes" id="UP001595816"/>
    </source>
</evidence>